<comment type="caution">
    <text evidence="2">The sequence shown here is derived from an EMBL/GenBank/DDBJ whole genome shotgun (WGS) entry which is preliminary data.</text>
</comment>
<dbReference type="AlphaFoldDB" id="A0A016WBB1"/>
<gene>
    <name evidence="2" type="primary">Acey_s0825.g2547</name>
    <name evidence="2" type="ORF">Y032_0825g2547</name>
</gene>
<feature type="signal peptide" evidence="1">
    <location>
        <begin position="1"/>
        <end position="18"/>
    </location>
</feature>
<proteinExistence type="predicted"/>
<sequence>QNGFSCALGATHFIGVLAWTAEQSFYEGTDFPTVINSKRQELVAGHVTVDC</sequence>
<evidence type="ECO:0000313" key="2">
    <source>
        <dbReference type="EMBL" id="EYC37099.1"/>
    </source>
</evidence>
<feature type="non-terminal residue" evidence="2">
    <location>
        <position position="1"/>
    </location>
</feature>
<name>A0A016WBB1_9BILA</name>
<dbReference type="EMBL" id="JARK01000425">
    <property type="protein sequence ID" value="EYC37099.1"/>
    <property type="molecule type" value="Genomic_DNA"/>
</dbReference>
<evidence type="ECO:0000256" key="1">
    <source>
        <dbReference type="SAM" id="SignalP"/>
    </source>
</evidence>
<protein>
    <submittedName>
        <fullName evidence="2">Uncharacterized protein</fullName>
    </submittedName>
</protein>
<accession>A0A016WBB1</accession>
<keyword evidence="3" id="KW-1185">Reference proteome</keyword>
<organism evidence="2 3">
    <name type="scientific">Ancylostoma ceylanicum</name>
    <dbReference type="NCBI Taxonomy" id="53326"/>
    <lineage>
        <taxon>Eukaryota</taxon>
        <taxon>Metazoa</taxon>
        <taxon>Ecdysozoa</taxon>
        <taxon>Nematoda</taxon>
        <taxon>Chromadorea</taxon>
        <taxon>Rhabditida</taxon>
        <taxon>Rhabditina</taxon>
        <taxon>Rhabditomorpha</taxon>
        <taxon>Strongyloidea</taxon>
        <taxon>Ancylostomatidae</taxon>
        <taxon>Ancylostomatinae</taxon>
        <taxon>Ancylostoma</taxon>
    </lineage>
</organism>
<reference evidence="3" key="1">
    <citation type="journal article" date="2015" name="Nat. Genet.">
        <title>The genome and transcriptome of the zoonotic hookworm Ancylostoma ceylanicum identify infection-specific gene families.</title>
        <authorList>
            <person name="Schwarz E.M."/>
            <person name="Hu Y."/>
            <person name="Antoshechkin I."/>
            <person name="Miller M.M."/>
            <person name="Sternberg P.W."/>
            <person name="Aroian R.V."/>
        </authorList>
    </citation>
    <scope>NUCLEOTIDE SEQUENCE</scope>
    <source>
        <strain evidence="3">HY135</strain>
    </source>
</reference>
<feature type="chain" id="PRO_5001491117" evidence="1">
    <location>
        <begin position="19"/>
        <end position="51"/>
    </location>
</feature>
<keyword evidence="1" id="KW-0732">Signal</keyword>
<evidence type="ECO:0000313" key="3">
    <source>
        <dbReference type="Proteomes" id="UP000024635"/>
    </source>
</evidence>
<dbReference type="Proteomes" id="UP000024635">
    <property type="component" value="Unassembled WGS sequence"/>
</dbReference>